<gene>
    <name evidence="2" type="ORF">EVC35_04035</name>
</gene>
<reference evidence="2" key="1">
    <citation type="submission" date="2019-01" db="EMBL/GenBank/DDBJ databases">
        <title>Oenococcus sicerae UCMA17102.</title>
        <authorList>
            <person name="Cousin F.J."/>
            <person name="Le Guellec R."/>
            <person name="Cretenet M."/>
        </authorList>
    </citation>
    <scope>NUCLEOTIDE SEQUENCE</scope>
    <source>
        <strain evidence="2">UCMA17102</strain>
    </source>
</reference>
<comment type="caution">
    <text evidence="2">The sequence shown here is derived from an EMBL/GenBank/DDBJ whole genome shotgun (WGS) entry which is preliminary data.</text>
</comment>
<organism evidence="2 3">
    <name type="scientific">Oenococcus sicerae</name>
    <dbReference type="NCBI Taxonomy" id="2203724"/>
    <lineage>
        <taxon>Bacteria</taxon>
        <taxon>Bacillati</taxon>
        <taxon>Bacillota</taxon>
        <taxon>Bacilli</taxon>
        <taxon>Lactobacillales</taxon>
        <taxon>Lactobacillaceae</taxon>
        <taxon>Oenococcus</taxon>
    </lineage>
</organism>
<keyword evidence="1" id="KW-0472">Membrane</keyword>
<evidence type="ECO:0000313" key="2">
    <source>
        <dbReference type="EMBL" id="MDN6900174.1"/>
    </source>
</evidence>
<feature type="transmembrane region" description="Helical" evidence="1">
    <location>
        <begin position="152"/>
        <end position="173"/>
    </location>
</feature>
<protein>
    <submittedName>
        <fullName evidence="2">Uncharacterized protein</fullName>
    </submittedName>
</protein>
<sequence>MIRNSRFLFSTLMMVFFVAVCYVFGISWSAITYHDWLGSEVSGIYFDHINWQTIFSTFFLFYWSINISIPIQTIVRLRKSNLLARVYARKTLVLAGIFAFIYWAIPWMRIFQFNPSNKELASFFVLWIFQVIVAMCWTLIPISLVQIAMNYMFYSPIIMGLILTLLTTMIAYLPFFNGSIFSQIQITAFIRSGALNAGTGYALFALCLYAIILLALYILFQNSIRRREWIK</sequence>
<accession>A0AAJ1VNU1</accession>
<proteinExistence type="predicted"/>
<dbReference type="Proteomes" id="UP001167919">
    <property type="component" value="Unassembled WGS sequence"/>
</dbReference>
<evidence type="ECO:0000256" key="1">
    <source>
        <dbReference type="SAM" id="Phobius"/>
    </source>
</evidence>
<dbReference type="EMBL" id="SDWY01000002">
    <property type="protein sequence ID" value="MDN6900174.1"/>
    <property type="molecule type" value="Genomic_DNA"/>
</dbReference>
<feature type="transmembrane region" description="Helical" evidence="1">
    <location>
        <begin position="201"/>
        <end position="220"/>
    </location>
</feature>
<name>A0AAJ1VNU1_9LACO</name>
<evidence type="ECO:0000313" key="3">
    <source>
        <dbReference type="Proteomes" id="UP001167919"/>
    </source>
</evidence>
<feature type="transmembrane region" description="Helical" evidence="1">
    <location>
        <begin position="91"/>
        <end position="108"/>
    </location>
</feature>
<dbReference type="RefSeq" id="WP_301711075.1">
    <property type="nucleotide sequence ID" value="NZ_SDWY01000002.1"/>
</dbReference>
<dbReference type="AlphaFoldDB" id="A0AAJ1VNU1"/>
<keyword evidence="1" id="KW-1133">Transmembrane helix</keyword>
<feature type="transmembrane region" description="Helical" evidence="1">
    <location>
        <begin position="7"/>
        <end position="31"/>
    </location>
</feature>
<keyword evidence="1" id="KW-0812">Transmembrane</keyword>
<feature type="transmembrane region" description="Helical" evidence="1">
    <location>
        <begin position="51"/>
        <end position="71"/>
    </location>
</feature>
<feature type="transmembrane region" description="Helical" evidence="1">
    <location>
        <begin position="120"/>
        <end position="140"/>
    </location>
</feature>